<sequence length="251" mass="29009">MLYTHSARRCRTLLHAPPFAPLYGREAKNFLVPTPEHGEFGLQQQNLRDEAAYKVQLAQTRMKIYYDDQHSKLQDISVGDFVYVKLAKPGDRGYHLNNQTKLSFRKTGPFKVLEKAGPLAYKIQLPPWLKWNPVISVSHLHPAKDDTFQRPQPTPGAITKDGIKKFTIDDIEAHQVTAKSPGERKTMHCKVKWLGYEERTWEPEEELQRMFQGCWSSTREKLTNPLQGIFRQHSCNTGAILSRSKYWSGTW</sequence>
<keyword evidence="4" id="KW-1185">Reference proteome</keyword>
<name>A0A507BMS3_9PEZI</name>
<feature type="domain" description="Tf2-1-like SH3-like" evidence="2">
    <location>
        <begin position="79"/>
        <end position="143"/>
    </location>
</feature>
<evidence type="ECO:0000259" key="2">
    <source>
        <dbReference type="Pfam" id="PF24626"/>
    </source>
</evidence>
<reference evidence="3 4" key="1">
    <citation type="submission" date="2019-06" db="EMBL/GenBank/DDBJ databases">
        <title>Draft genome sequence of the filamentous fungus Phialemoniopsis curvata isolated from diesel fuel.</title>
        <authorList>
            <person name="Varaljay V.A."/>
            <person name="Lyon W.J."/>
            <person name="Crouch A.L."/>
            <person name="Drake C.E."/>
            <person name="Hollomon J.M."/>
            <person name="Nadeau L.J."/>
            <person name="Nunn H.S."/>
            <person name="Stevenson B.S."/>
            <person name="Bojanowski C.L."/>
            <person name="Crookes-Goodson W.J."/>
        </authorList>
    </citation>
    <scope>NUCLEOTIDE SEQUENCE [LARGE SCALE GENOMIC DNA]</scope>
    <source>
        <strain evidence="3 4">D216</strain>
    </source>
</reference>
<accession>A0A507BMS3</accession>
<dbReference type="SUPFAM" id="SSF54160">
    <property type="entry name" value="Chromo domain-like"/>
    <property type="match status" value="1"/>
</dbReference>
<dbReference type="Proteomes" id="UP000319257">
    <property type="component" value="Unassembled WGS sequence"/>
</dbReference>
<comment type="subunit">
    <text evidence="1">Component of the NuA4 histone acetyltransferase complex.</text>
</comment>
<dbReference type="InterPro" id="IPR056924">
    <property type="entry name" value="SH3_Tf2-1"/>
</dbReference>
<dbReference type="InParanoid" id="A0A507BMS3"/>
<dbReference type="GeneID" id="41979306"/>
<dbReference type="OrthoDB" id="5153691at2759"/>
<dbReference type="Pfam" id="PF24626">
    <property type="entry name" value="SH3_Tf2-1"/>
    <property type="match status" value="1"/>
</dbReference>
<dbReference type="STRING" id="1093900.A0A507BMS3"/>
<protein>
    <recommendedName>
        <fullName evidence="2">Tf2-1-like SH3-like domain-containing protein</fullName>
    </recommendedName>
</protein>
<evidence type="ECO:0000313" key="4">
    <source>
        <dbReference type="Proteomes" id="UP000319257"/>
    </source>
</evidence>
<dbReference type="InterPro" id="IPR016197">
    <property type="entry name" value="Chromo-like_dom_sf"/>
</dbReference>
<proteinExistence type="predicted"/>
<dbReference type="AlphaFoldDB" id="A0A507BMS3"/>
<evidence type="ECO:0000256" key="1">
    <source>
        <dbReference type="ARBA" id="ARBA00011353"/>
    </source>
</evidence>
<comment type="caution">
    <text evidence="3">The sequence shown here is derived from an EMBL/GenBank/DDBJ whole genome shotgun (WGS) entry which is preliminary data.</text>
</comment>
<dbReference type="Gene3D" id="2.40.50.40">
    <property type="match status" value="1"/>
</dbReference>
<dbReference type="EMBL" id="SKBQ01000122">
    <property type="protein sequence ID" value="TPX18040.1"/>
    <property type="molecule type" value="Genomic_DNA"/>
</dbReference>
<gene>
    <name evidence="3" type="ORF">E0L32_011859</name>
</gene>
<evidence type="ECO:0000313" key="3">
    <source>
        <dbReference type="EMBL" id="TPX18040.1"/>
    </source>
</evidence>
<dbReference type="RefSeq" id="XP_030999751.1">
    <property type="nucleotide sequence ID" value="XM_031134634.1"/>
</dbReference>
<organism evidence="3 4">
    <name type="scientific">Thyridium curvatum</name>
    <dbReference type="NCBI Taxonomy" id="1093900"/>
    <lineage>
        <taxon>Eukaryota</taxon>
        <taxon>Fungi</taxon>
        <taxon>Dikarya</taxon>
        <taxon>Ascomycota</taxon>
        <taxon>Pezizomycotina</taxon>
        <taxon>Sordariomycetes</taxon>
        <taxon>Sordariomycetidae</taxon>
        <taxon>Thyridiales</taxon>
        <taxon>Thyridiaceae</taxon>
        <taxon>Thyridium</taxon>
    </lineage>
</organism>